<dbReference type="SUPFAM" id="SSF52833">
    <property type="entry name" value="Thioredoxin-like"/>
    <property type="match status" value="1"/>
</dbReference>
<dbReference type="EMBL" id="QLLG01000037">
    <property type="protein sequence ID" value="RMX69103.1"/>
    <property type="molecule type" value="Genomic_DNA"/>
</dbReference>
<name>A0A3M6VSJ5_9STRA</name>
<dbReference type="FunFam" id="3.40.30.10:FF:000107">
    <property type="entry name" value="Protein disulfide-isomerase 5-2"/>
    <property type="match status" value="1"/>
</dbReference>
<feature type="chain" id="PRO_5044081738" description="Thioredoxin domain-containing protein" evidence="8">
    <location>
        <begin position="22"/>
        <end position="449"/>
    </location>
</feature>
<dbReference type="PROSITE" id="PS51352">
    <property type="entry name" value="THIOREDOXIN_2"/>
    <property type="match status" value="1"/>
</dbReference>
<dbReference type="PROSITE" id="PS00194">
    <property type="entry name" value="THIOREDOXIN_1"/>
    <property type="match status" value="1"/>
</dbReference>
<dbReference type="InterPro" id="IPR005788">
    <property type="entry name" value="PDI_thioredoxin-like_dom"/>
</dbReference>
<protein>
    <recommendedName>
        <fullName evidence="9">Thioredoxin domain-containing protein</fullName>
    </recommendedName>
</protein>
<evidence type="ECO:0000256" key="1">
    <source>
        <dbReference type="ARBA" id="ARBA00006347"/>
    </source>
</evidence>
<dbReference type="Pfam" id="PF00085">
    <property type="entry name" value="Thioredoxin"/>
    <property type="match status" value="1"/>
</dbReference>
<organism evidence="10 12">
    <name type="scientific">Peronospora effusa</name>
    <dbReference type="NCBI Taxonomy" id="542832"/>
    <lineage>
        <taxon>Eukaryota</taxon>
        <taxon>Sar</taxon>
        <taxon>Stramenopiles</taxon>
        <taxon>Oomycota</taxon>
        <taxon>Peronosporomycetes</taxon>
        <taxon>Peronosporales</taxon>
        <taxon>Peronosporaceae</taxon>
        <taxon>Peronospora</taxon>
    </lineage>
</organism>
<dbReference type="Proteomes" id="UP000282087">
    <property type="component" value="Unassembled WGS sequence"/>
</dbReference>
<feature type="domain" description="Thioredoxin" evidence="9">
    <location>
        <begin position="21"/>
        <end position="134"/>
    </location>
</feature>
<dbReference type="EMBL" id="QKXF01000022">
    <property type="protein sequence ID" value="RQM18753.1"/>
    <property type="molecule type" value="Genomic_DNA"/>
</dbReference>
<evidence type="ECO:0000256" key="4">
    <source>
        <dbReference type="ARBA" id="ARBA00022824"/>
    </source>
</evidence>
<dbReference type="PRINTS" id="PR00421">
    <property type="entry name" value="THIOREDOXIN"/>
</dbReference>
<keyword evidence="5" id="KW-1015">Disulfide bond</keyword>
<keyword evidence="4" id="KW-0256">Endoplasmic reticulum</keyword>
<evidence type="ECO:0000313" key="10">
    <source>
        <dbReference type="EMBL" id="RMX69103.1"/>
    </source>
</evidence>
<evidence type="ECO:0000256" key="2">
    <source>
        <dbReference type="ARBA" id="ARBA00022729"/>
    </source>
</evidence>
<dbReference type="PANTHER" id="PTHR45815">
    <property type="entry name" value="PROTEIN DISULFIDE-ISOMERASE A6"/>
    <property type="match status" value="1"/>
</dbReference>
<evidence type="ECO:0000259" key="9">
    <source>
        <dbReference type="PROSITE" id="PS51352"/>
    </source>
</evidence>
<evidence type="ECO:0000256" key="7">
    <source>
        <dbReference type="RuleBase" id="RU004208"/>
    </source>
</evidence>
<keyword evidence="12" id="KW-1185">Reference proteome</keyword>
<dbReference type="Gene3D" id="3.40.30.10">
    <property type="entry name" value="Glutaredoxin"/>
    <property type="match status" value="2"/>
</dbReference>
<dbReference type="InterPro" id="IPR017937">
    <property type="entry name" value="Thioredoxin_CS"/>
</dbReference>
<dbReference type="CDD" id="cd03001">
    <property type="entry name" value="PDI_a_P5"/>
    <property type="match status" value="1"/>
</dbReference>
<evidence type="ECO:0000313" key="12">
    <source>
        <dbReference type="Proteomes" id="UP000282087"/>
    </source>
</evidence>
<evidence type="ECO:0000256" key="8">
    <source>
        <dbReference type="SAM" id="SignalP"/>
    </source>
</evidence>
<keyword evidence="3" id="KW-0677">Repeat</keyword>
<comment type="caution">
    <text evidence="10">The sequence shown here is derived from an EMBL/GenBank/DDBJ whole genome shotgun (WGS) entry which is preliminary data.</text>
</comment>
<evidence type="ECO:0000313" key="13">
    <source>
        <dbReference type="Proteomes" id="UP000286097"/>
    </source>
</evidence>
<dbReference type="GO" id="GO:0005788">
    <property type="term" value="C:endoplasmic reticulum lumen"/>
    <property type="evidence" value="ECO:0007669"/>
    <property type="project" value="TreeGrafter"/>
</dbReference>
<dbReference type="GO" id="GO:0034976">
    <property type="term" value="P:response to endoplasmic reticulum stress"/>
    <property type="evidence" value="ECO:0007669"/>
    <property type="project" value="TreeGrafter"/>
</dbReference>
<dbReference type="STRING" id="542832.A0A3M6VSJ5"/>
<dbReference type="InterPro" id="IPR013766">
    <property type="entry name" value="Thioredoxin_domain"/>
</dbReference>
<evidence type="ECO:0000256" key="3">
    <source>
        <dbReference type="ARBA" id="ARBA00022737"/>
    </source>
</evidence>
<comment type="similarity">
    <text evidence="1 7">Belongs to the protein disulfide isomerase family.</text>
</comment>
<gene>
    <name evidence="11" type="ORF">DD237_000911</name>
    <name evidence="10" type="ORF">DD238_001943</name>
</gene>
<evidence type="ECO:0000256" key="6">
    <source>
        <dbReference type="ARBA" id="ARBA00023284"/>
    </source>
</evidence>
<reference evidence="12 13" key="1">
    <citation type="submission" date="2018-06" db="EMBL/GenBank/DDBJ databases">
        <title>Comparative genomics of downy mildews reveals potential adaptations to biotrophy.</title>
        <authorList>
            <person name="Fletcher K."/>
            <person name="Klosterman S.J."/>
            <person name="Derevnina L."/>
            <person name="Martin F."/>
            <person name="Koike S."/>
            <person name="Reyes Chin-Wo S."/>
            <person name="Mou B."/>
            <person name="Michelmore R."/>
        </authorList>
    </citation>
    <scope>NUCLEOTIDE SEQUENCE [LARGE SCALE GENOMIC DNA]</scope>
    <source>
        <strain evidence="11 13">R13</strain>
        <strain evidence="10 12">R14</strain>
    </source>
</reference>
<dbReference type="VEuPathDB" id="FungiDB:DD237_000911"/>
<dbReference type="GO" id="GO:0003756">
    <property type="term" value="F:protein disulfide isomerase activity"/>
    <property type="evidence" value="ECO:0007669"/>
    <property type="project" value="InterPro"/>
</dbReference>
<proteinExistence type="inferred from homology"/>
<dbReference type="NCBIfam" id="TIGR01126">
    <property type="entry name" value="pdi_dom"/>
    <property type="match status" value="1"/>
</dbReference>
<dbReference type="AlphaFoldDB" id="A0A3M6VSJ5"/>
<evidence type="ECO:0000256" key="5">
    <source>
        <dbReference type="ARBA" id="ARBA00023157"/>
    </source>
</evidence>
<dbReference type="Proteomes" id="UP000286097">
    <property type="component" value="Unassembled WGS sequence"/>
</dbReference>
<feature type="signal peptide" evidence="8">
    <location>
        <begin position="1"/>
        <end position="21"/>
    </location>
</feature>
<dbReference type="PANTHER" id="PTHR45815:SF3">
    <property type="entry name" value="PROTEIN DISULFIDE-ISOMERASE A6"/>
    <property type="match status" value="1"/>
</dbReference>
<keyword evidence="6" id="KW-0676">Redox-active center</keyword>
<accession>A0A3M6VSJ5</accession>
<dbReference type="InterPro" id="IPR036249">
    <property type="entry name" value="Thioredoxin-like_sf"/>
</dbReference>
<keyword evidence="2 8" id="KW-0732">Signal</keyword>
<sequence length="449" mass="49727">MLPRVRLVLLLLSVLAANVLAAYGPKDSVVTLTEKNFEKEVLQSNDYWLVEFYAPWCGHCKQLEPEYKTAAKKLKKHARLGAVDATVHQQLAQKYQVKGYPTIKEFGAKKKRPQDYRGGRTAREIVAYVKNSPEAKKLGVSSANVVTLEHDKVYTFLNKDLPSAIFFGSPTKGKKRSKAPTWLGDVAESFMEGKKKKKSPTVQLAFVPGSDDKIANHFGLSVDQLPTVIYVYSASQKYVVSDVSNLNEATAKKFIGDALAKTESAEKDESLPSVPLFPSPEVAKKKPAVALKELDTNTIRDCVAKRNKMCVVVTKDDTELVRSLAKKYRHDPFTFLFSKPDGQVFQALANFIGEENAEVVVLRAGRTMKYMGTHAWAFTLEYSRMITVLTFLMFYAQSPAALSGTNDKSTISGFLDRLIDGSSPFLVPSGEMETFVAAVAAMSAKHEEL</sequence>
<dbReference type="GO" id="GO:0015035">
    <property type="term" value="F:protein-disulfide reductase activity"/>
    <property type="evidence" value="ECO:0007669"/>
    <property type="project" value="TreeGrafter"/>
</dbReference>
<evidence type="ECO:0000313" key="11">
    <source>
        <dbReference type="EMBL" id="RQM18753.1"/>
    </source>
</evidence>